<dbReference type="Proteomes" id="UP001364695">
    <property type="component" value="Unassembled WGS sequence"/>
</dbReference>
<accession>A0ACC6P4J7</accession>
<keyword evidence="2" id="KW-1185">Reference proteome</keyword>
<sequence>MDAAAALNQAVLTDGRSLDALKTQSSKDPKAAIRVAAKQFEALFMQEVLKSMRQATLSSGMMENSATQMGRDMLDTQYAATLSGRPGGLGDLIAQQLERQLDTAKPGGHTLTPISQSPQSRYTGPSTAQFVAQMGQIAINPLLAAAQGRSSPPAAPGAVEGDAALREAQGGRSSTAQEFVREHRAAAEAAAAQTGIPASFLIGQAAHESGWGRRQILNADGTSSNNLFGIKAGRGWTGPTTDIVTTEYENGVPRKLVQRFRAYASTAESFADYARLMLGNPRYAGVVAGSETPGEFARGLQAAGYATDPAYASKLERVIRTAQRLQDS</sequence>
<reference evidence="1" key="1">
    <citation type="submission" date="2023-10" db="EMBL/GenBank/DDBJ databases">
        <title>Amphibacter perezi, gen. nov., sp. nov. a novel taxa of the family Comamonadaceae, class Betaproteobacteria isolated from the skin microbiota of Pelophylax perezi from different populations.</title>
        <authorList>
            <person name="Costa S."/>
            <person name="Proenca D.N."/>
            <person name="Lopes I."/>
            <person name="Morais P.V."/>
        </authorList>
    </citation>
    <scope>NUCLEOTIDE SEQUENCE</scope>
    <source>
        <strain evidence="1">SL12-8</strain>
    </source>
</reference>
<organism evidence="1 2">
    <name type="scientific">Amphibiibacter pelophylacis</name>
    <dbReference type="NCBI Taxonomy" id="1799477"/>
    <lineage>
        <taxon>Bacteria</taxon>
        <taxon>Pseudomonadati</taxon>
        <taxon>Pseudomonadota</taxon>
        <taxon>Betaproteobacteria</taxon>
        <taxon>Burkholderiales</taxon>
        <taxon>Sphaerotilaceae</taxon>
        <taxon>Amphibiibacter</taxon>
    </lineage>
</organism>
<gene>
    <name evidence="1" type="primary">flgJ</name>
    <name evidence="1" type="ORF">RV045_12045</name>
</gene>
<keyword evidence="1" id="KW-0966">Cell projection</keyword>
<keyword evidence="1" id="KW-0282">Flagellum</keyword>
<keyword evidence="1" id="KW-0378">Hydrolase</keyword>
<keyword evidence="1" id="KW-0969">Cilium</keyword>
<dbReference type="EMBL" id="JAWDIE010000020">
    <property type="protein sequence ID" value="MEJ7139153.1"/>
    <property type="molecule type" value="Genomic_DNA"/>
</dbReference>
<proteinExistence type="predicted"/>
<comment type="caution">
    <text evidence="1">The sequence shown here is derived from an EMBL/GenBank/DDBJ whole genome shotgun (WGS) entry which is preliminary data.</text>
</comment>
<evidence type="ECO:0000313" key="1">
    <source>
        <dbReference type="EMBL" id="MEJ7139153.1"/>
    </source>
</evidence>
<protein>
    <submittedName>
        <fullName evidence="1">Flagellar assembly peptidoglycan hydrolase FlgJ</fullName>
    </submittedName>
</protein>
<name>A0ACC6P4J7_9BURK</name>
<evidence type="ECO:0000313" key="2">
    <source>
        <dbReference type="Proteomes" id="UP001364695"/>
    </source>
</evidence>